<dbReference type="InterPro" id="IPR013154">
    <property type="entry name" value="ADH-like_N"/>
</dbReference>
<reference evidence="4 5" key="1">
    <citation type="journal article" date="2017" name="Mol. Biol. Evol.">
        <title>The 4-celled Tetrabaena socialis nuclear genome reveals the essential components for genetic control of cell number at the origin of multicellularity in the volvocine lineage.</title>
        <authorList>
            <person name="Featherston J."/>
            <person name="Arakaki Y."/>
            <person name="Hanschen E.R."/>
            <person name="Ferris P.J."/>
            <person name="Michod R.E."/>
            <person name="Olson B.J.S.C."/>
            <person name="Nozaki H."/>
            <person name="Durand P.M."/>
        </authorList>
    </citation>
    <scope>NUCLEOTIDE SEQUENCE [LARGE SCALE GENOMIC DNA]</scope>
    <source>
        <strain evidence="4 5">NIES-571</strain>
    </source>
</reference>
<dbReference type="PANTHER" id="PTHR48106">
    <property type="entry name" value="QUINONE OXIDOREDUCTASE PIG3-RELATED"/>
    <property type="match status" value="1"/>
</dbReference>
<keyword evidence="2" id="KW-0560">Oxidoreductase</keyword>
<dbReference type="SUPFAM" id="SSF51735">
    <property type="entry name" value="NAD(P)-binding Rossmann-fold domains"/>
    <property type="match status" value="1"/>
</dbReference>
<dbReference type="EMBL" id="PGGS01000045">
    <property type="protein sequence ID" value="PNH10840.1"/>
    <property type="molecule type" value="Genomic_DNA"/>
</dbReference>
<keyword evidence="1" id="KW-0521">NADP</keyword>
<dbReference type="Gene3D" id="3.40.50.720">
    <property type="entry name" value="NAD(P)-binding Rossmann-like Domain"/>
    <property type="match status" value="1"/>
</dbReference>
<sequence length="345" mass="36228">MPALTQALTQSAVQTCVFGLDGIAIAQVPIPEPASGEVLLRLLARPVNPADLFSALGVYPGFQPKAMPAILGLEAVGKVIKLGPNVSGRLKEGQRVVAAEWQGTAVGNGTWQQYVSVPEEDLVPVPDDLPDEAACQALINPVTVVGMFTELATPKGDWMIVTAAGSALGRQALSYAKHLGVHVIATCRRVEQVAELKEAGAQEVVVVSDEAGAKALAARAKELTKGRGAWGALDSIAGPSPLQLAPALRTGGNIILYGAMSSPTVDWHVSEGLFRLIVLKGFWVKEWLGAKPKEEQRAVMVSVLEMMRSGVLPPAKVDARPLEAAVEALKDLSVVGRPAKVVLLG</sequence>
<gene>
    <name evidence="4" type="ORF">TSOC_002348</name>
</gene>
<dbReference type="SUPFAM" id="SSF50129">
    <property type="entry name" value="GroES-like"/>
    <property type="match status" value="1"/>
</dbReference>
<comment type="caution">
    <text evidence="4">The sequence shown here is derived from an EMBL/GenBank/DDBJ whole genome shotgun (WGS) entry which is preliminary data.</text>
</comment>
<protein>
    <submittedName>
        <fullName evidence="4">Putative trans-2-enoyl-CoA reductase 1, mitochondrial</fullName>
    </submittedName>
</protein>
<dbReference type="InterPro" id="IPR036291">
    <property type="entry name" value="NAD(P)-bd_dom_sf"/>
</dbReference>
<dbReference type="InterPro" id="IPR020843">
    <property type="entry name" value="ER"/>
</dbReference>
<dbReference type="Pfam" id="PF00107">
    <property type="entry name" value="ADH_zinc_N"/>
    <property type="match status" value="1"/>
</dbReference>
<dbReference type="InterPro" id="IPR013149">
    <property type="entry name" value="ADH-like_C"/>
</dbReference>
<proteinExistence type="predicted"/>
<feature type="domain" description="Enoyl reductase (ER)" evidence="3">
    <location>
        <begin position="19"/>
        <end position="343"/>
    </location>
</feature>
<evidence type="ECO:0000256" key="2">
    <source>
        <dbReference type="ARBA" id="ARBA00023002"/>
    </source>
</evidence>
<evidence type="ECO:0000313" key="5">
    <source>
        <dbReference type="Proteomes" id="UP000236333"/>
    </source>
</evidence>
<dbReference type="SMART" id="SM00829">
    <property type="entry name" value="PKS_ER"/>
    <property type="match status" value="1"/>
</dbReference>
<keyword evidence="5" id="KW-1185">Reference proteome</keyword>
<dbReference type="AlphaFoldDB" id="A0A2J8AE89"/>
<organism evidence="4 5">
    <name type="scientific">Tetrabaena socialis</name>
    <dbReference type="NCBI Taxonomy" id="47790"/>
    <lineage>
        <taxon>Eukaryota</taxon>
        <taxon>Viridiplantae</taxon>
        <taxon>Chlorophyta</taxon>
        <taxon>core chlorophytes</taxon>
        <taxon>Chlorophyceae</taxon>
        <taxon>CS clade</taxon>
        <taxon>Chlamydomonadales</taxon>
        <taxon>Tetrabaenaceae</taxon>
        <taxon>Tetrabaena</taxon>
    </lineage>
</organism>
<dbReference type="CDD" id="cd05282">
    <property type="entry name" value="ETR_like"/>
    <property type="match status" value="1"/>
</dbReference>
<accession>A0A2J8AE89</accession>
<dbReference type="PANTHER" id="PTHR48106:SF2">
    <property type="entry name" value="ZN2+-BINDING DEHYDROGENASE"/>
    <property type="match status" value="1"/>
</dbReference>
<dbReference type="Gene3D" id="3.90.180.10">
    <property type="entry name" value="Medium-chain alcohol dehydrogenases, catalytic domain"/>
    <property type="match status" value="1"/>
</dbReference>
<evidence type="ECO:0000256" key="1">
    <source>
        <dbReference type="ARBA" id="ARBA00022857"/>
    </source>
</evidence>
<dbReference type="Pfam" id="PF08240">
    <property type="entry name" value="ADH_N"/>
    <property type="match status" value="1"/>
</dbReference>
<evidence type="ECO:0000259" key="3">
    <source>
        <dbReference type="SMART" id="SM00829"/>
    </source>
</evidence>
<name>A0A2J8AE89_9CHLO</name>
<dbReference type="InterPro" id="IPR011032">
    <property type="entry name" value="GroES-like_sf"/>
</dbReference>
<dbReference type="OrthoDB" id="7482721at2759"/>
<dbReference type="GO" id="GO:0016651">
    <property type="term" value="F:oxidoreductase activity, acting on NAD(P)H"/>
    <property type="evidence" value="ECO:0007669"/>
    <property type="project" value="TreeGrafter"/>
</dbReference>
<dbReference type="GO" id="GO:0070402">
    <property type="term" value="F:NADPH binding"/>
    <property type="evidence" value="ECO:0007669"/>
    <property type="project" value="TreeGrafter"/>
</dbReference>
<evidence type="ECO:0000313" key="4">
    <source>
        <dbReference type="EMBL" id="PNH10840.1"/>
    </source>
</evidence>
<dbReference type="Proteomes" id="UP000236333">
    <property type="component" value="Unassembled WGS sequence"/>
</dbReference>